<keyword evidence="7" id="KW-0342">GTP-binding</keyword>
<dbReference type="CDD" id="cd01883">
    <property type="entry name" value="EF1_alpha"/>
    <property type="match status" value="1"/>
</dbReference>
<dbReference type="PROSITE" id="PS51722">
    <property type="entry name" value="G_TR_2"/>
    <property type="match status" value="1"/>
</dbReference>
<organism evidence="10 11">
    <name type="scientific">Carpediemonas membranifera</name>
    <dbReference type="NCBI Taxonomy" id="201153"/>
    <lineage>
        <taxon>Eukaryota</taxon>
        <taxon>Metamonada</taxon>
        <taxon>Carpediemonas-like organisms</taxon>
        <taxon>Carpediemonas</taxon>
    </lineage>
</organism>
<dbReference type="GO" id="GO:0003924">
    <property type="term" value="F:GTPase activity"/>
    <property type="evidence" value="ECO:0007669"/>
    <property type="project" value="InterPro"/>
</dbReference>
<dbReference type="InterPro" id="IPR027417">
    <property type="entry name" value="P-loop_NTPase"/>
</dbReference>
<dbReference type="GO" id="GO:0005737">
    <property type="term" value="C:cytoplasm"/>
    <property type="evidence" value="ECO:0007669"/>
    <property type="project" value="UniProtKB-SubCell"/>
</dbReference>
<dbReference type="OrthoDB" id="342024at2759"/>
<dbReference type="Gene3D" id="3.40.50.300">
    <property type="entry name" value="P-loop containing nucleotide triphosphate hydrolases"/>
    <property type="match status" value="1"/>
</dbReference>
<dbReference type="Proteomes" id="UP000717585">
    <property type="component" value="Unassembled WGS sequence"/>
</dbReference>
<dbReference type="GO" id="GO:0005525">
    <property type="term" value="F:GTP binding"/>
    <property type="evidence" value="ECO:0007669"/>
    <property type="project" value="UniProtKB-KW"/>
</dbReference>
<dbReference type="InterPro" id="IPR009000">
    <property type="entry name" value="Transl_B-barrel_sf"/>
</dbReference>
<evidence type="ECO:0000256" key="7">
    <source>
        <dbReference type="ARBA" id="ARBA00023134"/>
    </source>
</evidence>
<dbReference type="InterPro" id="IPR000795">
    <property type="entry name" value="T_Tr_GTP-bd_dom"/>
</dbReference>
<evidence type="ECO:0000256" key="8">
    <source>
        <dbReference type="ARBA" id="ARBA00049117"/>
    </source>
</evidence>
<keyword evidence="6" id="KW-0648">Protein biosynthesis</keyword>
<dbReference type="SUPFAM" id="SSF52540">
    <property type="entry name" value="P-loop containing nucleoside triphosphate hydrolases"/>
    <property type="match status" value="1"/>
</dbReference>
<dbReference type="Pfam" id="PF22594">
    <property type="entry name" value="GTP-eEF1A_C"/>
    <property type="match status" value="1"/>
</dbReference>
<evidence type="ECO:0000256" key="6">
    <source>
        <dbReference type="ARBA" id="ARBA00022917"/>
    </source>
</evidence>
<dbReference type="GO" id="GO:0003746">
    <property type="term" value="F:translation elongation factor activity"/>
    <property type="evidence" value="ECO:0007669"/>
    <property type="project" value="UniProtKB-KW"/>
</dbReference>
<keyword evidence="4" id="KW-0547">Nucleotide-binding</keyword>
<dbReference type="InterPro" id="IPR054696">
    <property type="entry name" value="GTP-eEF1A_C"/>
</dbReference>
<sequence>MADKAHLNIVFIGHVDAGKSTLSGQILYLGGEVDERTLEKYKIEAAAQNRESWALSWAMDIDEGEREKGKTAECGRASFETANRTISIIDAPGHKNFVPRMIAGASQADVAILIVSARKGEYETGFEKGGQTREHAILVRTTGVSRIVIAVNKMDDPTVQWDEGRYTKIVTQITKFLRQLGFPKNAISSLPLSGVTGSNVRDRDDSCAWYKGPSLFEALDAVEIPKRESTGPMYMPILDKYKETGLVLLGKLQQGRLEKDATYTVTPGGFSVAVTEVGVEKYDRDFATAGDNVHIKIRTTDDHFDVHPGSVIHDSSLTIGVTREFIAKVSIMEAPDPKKLISVGSEFMIHLGAAEVRATVKVLMARLGPDGKAVTVTDMNGNRRPERISFITKPGVYVIRFETDMPLAMAPFETFQPLGRFCIREGDTTLGVGVVHKLA</sequence>
<dbReference type="Gene3D" id="2.40.30.10">
    <property type="entry name" value="Translation factors"/>
    <property type="match status" value="2"/>
</dbReference>
<gene>
    <name evidence="10" type="ORF">J8273_3757</name>
</gene>
<feature type="domain" description="Tr-type G" evidence="9">
    <location>
        <begin position="4"/>
        <end position="226"/>
    </location>
</feature>
<protein>
    <submittedName>
        <fullName evidence="10">Elongation factor Tu GTP binding domain</fullName>
    </submittedName>
</protein>
<evidence type="ECO:0000313" key="10">
    <source>
        <dbReference type="EMBL" id="KAG9394780.1"/>
    </source>
</evidence>
<dbReference type="PANTHER" id="PTHR23115">
    <property type="entry name" value="TRANSLATION FACTOR"/>
    <property type="match status" value="1"/>
</dbReference>
<dbReference type="PRINTS" id="PR00315">
    <property type="entry name" value="ELONGATNFCT"/>
</dbReference>
<dbReference type="Pfam" id="PF00009">
    <property type="entry name" value="GTP_EFTU"/>
    <property type="match status" value="1"/>
</dbReference>
<keyword evidence="11" id="KW-1185">Reference proteome</keyword>
<evidence type="ECO:0000259" key="9">
    <source>
        <dbReference type="PROSITE" id="PS51722"/>
    </source>
</evidence>
<dbReference type="InterPro" id="IPR050100">
    <property type="entry name" value="TRAFAC_GTPase_members"/>
</dbReference>
<evidence type="ECO:0000256" key="5">
    <source>
        <dbReference type="ARBA" id="ARBA00022801"/>
    </source>
</evidence>
<accession>A0A8J6EAJ3</accession>
<name>A0A8J6EAJ3_9EUKA</name>
<proteinExistence type="inferred from homology"/>
<comment type="subcellular location">
    <subcellularLocation>
        <location evidence="1">Cytoplasm</location>
    </subcellularLocation>
</comment>
<dbReference type="EMBL" id="JAHDYR010000013">
    <property type="protein sequence ID" value="KAG9394780.1"/>
    <property type="molecule type" value="Genomic_DNA"/>
</dbReference>
<evidence type="ECO:0000313" key="11">
    <source>
        <dbReference type="Proteomes" id="UP000717585"/>
    </source>
</evidence>
<evidence type="ECO:0000256" key="1">
    <source>
        <dbReference type="ARBA" id="ARBA00004496"/>
    </source>
</evidence>
<comment type="caution">
    <text evidence="10">The sequence shown here is derived from an EMBL/GenBank/DDBJ whole genome shotgun (WGS) entry which is preliminary data.</text>
</comment>
<evidence type="ECO:0000256" key="2">
    <source>
        <dbReference type="ARBA" id="ARBA00007249"/>
    </source>
</evidence>
<dbReference type="SUPFAM" id="SSF50465">
    <property type="entry name" value="EF-Tu/eEF-1alpha/eIF2-gamma C-terminal domain"/>
    <property type="match status" value="1"/>
</dbReference>
<dbReference type="InterPro" id="IPR009001">
    <property type="entry name" value="Transl_elong_EF1A/Init_IF2_C"/>
</dbReference>
<evidence type="ECO:0000256" key="3">
    <source>
        <dbReference type="ARBA" id="ARBA00022490"/>
    </source>
</evidence>
<dbReference type="AlphaFoldDB" id="A0A8J6EAJ3"/>
<dbReference type="FunFam" id="3.40.50.300:FF:000204">
    <property type="entry name" value="Translation elongation factor Tu"/>
    <property type="match status" value="1"/>
</dbReference>
<keyword evidence="3" id="KW-0963">Cytoplasm</keyword>
<reference evidence="10" key="1">
    <citation type="submission" date="2021-05" db="EMBL/GenBank/DDBJ databases">
        <title>A free-living protist that lacks canonical eukaryotic 1 DNA replication and segregation systems.</title>
        <authorList>
            <person name="Salas-Leiva D.E."/>
            <person name="Tromer E.C."/>
            <person name="Curtis B.A."/>
            <person name="Jerlstrom-Hultqvist J."/>
            <person name="Kolisko M."/>
            <person name="Yi Z."/>
            <person name="Salas-Leiva J.S."/>
            <person name="Gallot-Lavallee L."/>
            <person name="Kops G.J.P.L."/>
            <person name="Archibald J.M."/>
            <person name="Simpson A.G.B."/>
            <person name="Roger A.J."/>
        </authorList>
    </citation>
    <scope>NUCLEOTIDE SEQUENCE</scope>
    <source>
        <strain evidence="10">BICM</strain>
    </source>
</reference>
<keyword evidence="10" id="KW-0251">Elongation factor</keyword>
<keyword evidence="5" id="KW-0378">Hydrolase</keyword>
<comment type="catalytic activity">
    <reaction evidence="8">
        <text>GTP + H2O = GDP + phosphate + H(+)</text>
        <dbReference type="Rhea" id="RHEA:19669"/>
        <dbReference type="ChEBI" id="CHEBI:15377"/>
        <dbReference type="ChEBI" id="CHEBI:15378"/>
        <dbReference type="ChEBI" id="CHEBI:37565"/>
        <dbReference type="ChEBI" id="CHEBI:43474"/>
        <dbReference type="ChEBI" id="CHEBI:58189"/>
    </reaction>
    <physiologicalReaction direction="left-to-right" evidence="8">
        <dbReference type="Rhea" id="RHEA:19670"/>
    </physiologicalReaction>
</comment>
<comment type="similarity">
    <text evidence="2">Belongs to the TRAFAC class translation factor GTPase superfamily. Classic translation factor GTPase family. EF-Tu/EF-1A subfamily.</text>
</comment>
<evidence type="ECO:0000256" key="4">
    <source>
        <dbReference type="ARBA" id="ARBA00022741"/>
    </source>
</evidence>
<dbReference type="SUPFAM" id="SSF50447">
    <property type="entry name" value="Translation proteins"/>
    <property type="match status" value="1"/>
</dbReference>